<name>A0A383A5F7_9ZZZZ</name>
<evidence type="ECO:0008006" key="2">
    <source>
        <dbReference type="Google" id="ProtNLM"/>
    </source>
</evidence>
<dbReference type="Pfam" id="PF00300">
    <property type="entry name" value="His_Phos_1"/>
    <property type="match status" value="1"/>
</dbReference>
<dbReference type="InterPro" id="IPR029033">
    <property type="entry name" value="His_PPase_superfam"/>
</dbReference>
<dbReference type="SMART" id="SM00855">
    <property type="entry name" value="PGAM"/>
    <property type="match status" value="1"/>
</dbReference>
<gene>
    <name evidence="1" type="ORF">METZ01_LOCUS455082</name>
</gene>
<accession>A0A383A5F7</accession>
<evidence type="ECO:0000313" key="1">
    <source>
        <dbReference type="EMBL" id="SVE02228.1"/>
    </source>
</evidence>
<dbReference type="CDD" id="cd07067">
    <property type="entry name" value="HP_PGM_like"/>
    <property type="match status" value="1"/>
</dbReference>
<reference evidence="1" key="1">
    <citation type="submission" date="2018-05" db="EMBL/GenBank/DDBJ databases">
        <authorList>
            <person name="Lanie J.A."/>
            <person name="Ng W.-L."/>
            <person name="Kazmierczak K.M."/>
            <person name="Andrzejewski T.M."/>
            <person name="Davidsen T.M."/>
            <person name="Wayne K.J."/>
            <person name="Tettelin H."/>
            <person name="Glass J.I."/>
            <person name="Rusch D."/>
            <person name="Podicherti R."/>
            <person name="Tsui H.-C.T."/>
            <person name="Winkler M.E."/>
        </authorList>
    </citation>
    <scope>NUCLEOTIDE SEQUENCE</scope>
</reference>
<dbReference type="InterPro" id="IPR013078">
    <property type="entry name" value="His_Pase_superF_clade-1"/>
</dbReference>
<dbReference type="SUPFAM" id="SSF53254">
    <property type="entry name" value="Phosphoglycerate mutase-like"/>
    <property type="match status" value="1"/>
</dbReference>
<protein>
    <recommendedName>
        <fullName evidence="2">Phosphohistidine phosphatase SixA</fullName>
    </recommendedName>
</protein>
<sequence>MKTIILFRHGQTANGDFNRDIDRPLSLTGIKDVKKMGLYLSQNEDAPDIVISSPALRTKTTAEIAITNGKWNCPMHIEAGIYGGAPYFILNLAKNQNDDLSSICLIGHEPNFSSFIALTTNDKYQKFPTASMAKVAFDLEKWSHLTFGSGKLDWIKRVQDLAN</sequence>
<organism evidence="1">
    <name type="scientific">marine metagenome</name>
    <dbReference type="NCBI Taxonomy" id="408172"/>
    <lineage>
        <taxon>unclassified sequences</taxon>
        <taxon>metagenomes</taxon>
        <taxon>ecological metagenomes</taxon>
    </lineage>
</organism>
<dbReference type="EMBL" id="UINC01188824">
    <property type="protein sequence ID" value="SVE02228.1"/>
    <property type="molecule type" value="Genomic_DNA"/>
</dbReference>
<dbReference type="Gene3D" id="3.40.50.1240">
    <property type="entry name" value="Phosphoglycerate mutase-like"/>
    <property type="match status" value="1"/>
</dbReference>
<proteinExistence type="predicted"/>
<dbReference type="AlphaFoldDB" id="A0A383A5F7"/>